<dbReference type="AlphaFoldDB" id="A0A7X2TDK5"/>
<feature type="domain" description="Peptidase C39-like" evidence="2">
    <location>
        <begin position="855"/>
        <end position="1000"/>
    </location>
</feature>
<feature type="region of interest" description="Disordered" evidence="1">
    <location>
        <begin position="399"/>
        <end position="431"/>
    </location>
</feature>
<dbReference type="Proteomes" id="UP000429958">
    <property type="component" value="Unassembled WGS sequence"/>
</dbReference>
<evidence type="ECO:0000313" key="5">
    <source>
        <dbReference type="Proteomes" id="UP000429958"/>
    </source>
</evidence>
<evidence type="ECO:0000259" key="3">
    <source>
        <dbReference type="Pfam" id="PF18013"/>
    </source>
</evidence>
<evidence type="ECO:0000259" key="2">
    <source>
        <dbReference type="Pfam" id="PF13529"/>
    </source>
</evidence>
<comment type="caution">
    <text evidence="4">The sequence shown here is derived from an EMBL/GenBank/DDBJ whole genome shotgun (WGS) entry which is preliminary data.</text>
</comment>
<dbReference type="InterPro" id="IPR041219">
    <property type="entry name" value="Phage_lysozyme2"/>
</dbReference>
<keyword evidence="5" id="KW-1185">Reference proteome</keyword>
<dbReference type="EMBL" id="VUMD01000017">
    <property type="protein sequence ID" value="MSS38032.1"/>
    <property type="molecule type" value="Genomic_DNA"/>
</dbReference>
<evidence type="ECO:0000313" key="4">
    <source>
        <dbReference type="EMBL" id="MSS38032.1"/>
    </source>
</evidence>
<evidence type="ECO:0000256" key="1">
    <source>
        <dbReference type="SAM" id="MobiDB-lite"/>
    </source>
</evidence>
<proteinExistence type="predicted"/>
<name>A0A7X2TDK5_9CLOT</name>
<reference evidence="4 5" key="1">
    <citation type="submission" date="2019-08" db="EMBL/GenBank/DDBJ databases">
        <title>In-depth cultivation of the pig gut microbiome towards novel bacterial diversity and tailored functional studies.</title>
        <authorList>
            <person name="Wylensek D."/>
            <person name="Hitch T.C.A."/>
            <person name="Clavel T."/>
        </authorList>
    </citation>
    <scope>NUCLEOTIDE SEQUENCE [LARGE SCALE GENOMIC DNA]</scope>
    <source>
        <strain evidence="4 5">WCA-389-WT-23D1</strain>
    </source>
</reference>
<dbReference type="Pfam" id="PF18013">
    <property type="entry name" value="Phage_lysozyme2"/>
    <property type="match status" value="1"/>
</dbReference>
<dbReference type="RefSeq" id="WP_154473477.1">
    <property type="nucleotide sequence ID" value="NZ_VUMD01000017.1"/>
</dbReference>
<dbReference type="Pfam" id="PF13529">
    <property type="entry name" value="Peptidase_C39_2"/>
    <property type="match status" value="1"/>
</dbReference>
<dbReference type="InterPro" id="IPR039564">
    <property type="entry name" value="Peptidase_C39-like"/>
</dbReference>
<dbReference type="Gene3D" id="3.90.70.10">
    <property type="entry name" value="Cysteine proteinases"/>
    <property type="match status" value="1"/>
</dbReference>
<gene>
    <name evidence="4" type="ORF">FYJ39_16075</name>
</gene>
<sequence>MTNHKHLYFNKKLGLLWLFLCTLLLCPFLTIRAQAATEKAYLYFFTIDGEQVDTLSKKVSKKTSYMFKNPDPYKYLPIEEDGDEPLYPELYYQVTGIEWEEKDASGKHIATYKEGDTFEWSEGDHFFYVKSDNPILTGENTMDLTWEERVHLYFYNVNGDEIYSLAKDISPKDEFTFADPAPYTYWFESGEDAEGEEDPSDTLHGTGIYWYCMDEKDKEYLFASKDKARFRPGVYEFYIMTDDPVQISFYYPINYDTYYTADDMSGAIYASLETKVGETIQLKKSLGALLWESTFKGWTEENHDQLYRGGASFKIMKNQDLNFFAEYEYDENWDPDALDQNTGQPAGGKEAEEEINIADIEKINEAAGAGYGVAIDANGILRNTGNRVRINSSLGEQMKGIPGTIKSQKSLSSLKPGGDPNNPADYKKDKYGNKIEDSKLPVEINNVLRQDDSAMYMDVYGNAFVYYSQLTRDNNMRLAYDRLTLGKTDSWVKNTSNWDAGVIERFEAIEFALLKGKYPKNGEVLIPEVKNESGDVIQKEIKWKTSYMSKLAFDRLKPFKQIWNGWYDTYDDGLLEKYKGTSNSGNGDTIVVGKALRSFTDLFTTTAYAADNNQKNEKNSMGIANQSNVRIQNSMDLKNTKFKPQYYVPTKTFAFGSFSFNSLDGLSQEAIMNMTTVFNAIVSAGYTPEFAAGACGNMWQESNFNPKAVSASGTFHGIVQWGGGRFERLKQIAAENNSTWDSLDIQIKLILEELNSSTYSSSFVRNLKRYNGQSDVKGIADVQTACDLWARVIEGCVCSANHPVTQCPIVNGDQFQELAQRRIYAQKISMAMRSTGSLTIDANGYGVPNNLSNNKVPYFPQGSNAPWSGLAFGDKNIAYSGCSITSLSMVVSYHTGQFVYPSDIRQSIMDHNGGNYKAFHVAGAGASNAIYSAVASYYGLKCKYISSATEVTAALQRGLPVIISVKGAKRGAPTNTFTSNAHLMVITGMDAAGNYYINNPSKPNQCYERYSLSFIMSHKNSGMWVLSR</sequence>
<organism evidence="4 5">
    <name type="scientific">Clostridium porci</name>
    <dbReference type="NCBI Taxonomy" id="2605778"/>
    <lineage>
        <taxon>Bacteria</taxon>
        <taxon>Bacillati</taxon>
        <taxon>Bacillota</taxon>
        <taxon>Clostridia</taxon>
        <taxon>Eubacteriales</taxon>
        <taxon>Clostridiaceae</taxon>
        <taxon>Clostridium</taxon>
    </lineage>
</organism>
<accession>A0A7X2TDK5</accession>
<feature type="domain" description="Phage tail lysozyme" evidence="3">
    <location>
        <begin position="673"/>
        <end position="828"/>
    </location>
</feature>
<dbReference type="Gene3D" id="1.10.530.10">
    <property type="match status" value="1"/>
</dbReference>
<protein>
    <submittedName>
        <fullName evidence="4">C39 family peptidase</fullName>
    </submittedName>
</protein>